<dbReference type="InterPro" id="IPR006680">
    <property type="entry name" value="Amidohydro-rel"/>
</dbReference>
<dbReference type="InterPro" id="IPR032466">
    <property type="entry name" value="Metal_Hydrolase"/>
</dbReference>
<dbReference type="InterPro" id="IPR011059">
    <property type="entry name" value="Metal-dep_hydrolase_composite"/>
</dbReference>
<dbReference type="PANTHER" id="PTHR43794">
    <property type="entry name" value="AMINOHYDROLASE SSNA-RELATED"/>
    <property type="match status" value="1"/>
</dbReference>
<evidence type="ECO:0000259" key="2">
    <source>
        <dbReference type="Pfam" id="PF01979"/>
    </source>
</evidence>
<reference evidence="3 4" key="1">
    <citation type="submission" date="2014-02" db="EMBL/GenBank/DDBJ databases">
        <title>Diversity of Thermotogales isolates from hydrothermal vents.</title>
        <authorList>
            <person name="Haverkamp T.H.A."/>
            <person name="Lossouarn J."/>
            <person name="Geslin C."/>
            <person name="Nesbo C.L."/>
        </authorList>
    </citation>
    <scope>NUCLEOTIDE SEQUENCE [LARGE SCALE GENOMIC DNA]</scope>
    <source>
        <strain evidence="3 4">431</strain>
    </source>
</reference>
<proteinExistence type="predicted"/>
<dbReference type="SUPFAM" id="SSF51338">
    <property type="entry name" value="Composite domain of metallo-dependent hydrolases"/>
    <property type="match status" value="1"/>
</dbReference>
<organism evidence="3 4">
    <name type="scientific">Thermosipho melanesiensis</name>
    <dbReference type="NCBI Taxonomy" id="46541"/>
    <lineage>
        <taxon>Bacteria</taxon>
        <taxon>Thermotogati</taxon>
        <taxon>Thermotogota</taxon>
        <taxon>Thermotogae</taxon>
        <taxon>Thermotogales</taxon>
        <taxon>Fervidobacteriaceae</taxon>
        <taxon>Thermosipho</taxon>
    </lineage>
</organism>
<sequence>MKAIINANIFDYENYIENQYILFENQIIEVGAMENYPGALYEINAKNSIVMPGFVVGHTHIYSTFARGINLSFSPKNFKDILEQLWWKIDAKLGKDEIFYSALVAGIEFLKSGVTTVFDHHASGALIRNSLNTLKEALIDNIGLRGIFCFETSDRFPVRKCIDENLEFLQNNSQMYAGIFGLHASLSLSDKTLKTIAEEYNGPIHIHVAESIDDVDYSVSNYGLTVVERLNKFGLLRKNSILAHCVHVSEKELGLISKNNCYVALNVSSNMNNAVGLPNYKKMKTFNVKTIVGNDGLGFNFARELLALLFSMKLNGHSPLAFNLNDLKNVITNTYEIAQYYLNVKLGRILPGYAADFVIVPYTPPTPIDKTNAFSHFVYGILDNFKPSHGIVNGKILMENHKINLQVNEIYSIARKIAQRLWESLI</sequence>
<evidence type="ECO:0000313" key="4">
    <source>
        <dbReference type="Proteomes" id="UP000185490"/>
    </source>
</evidence>
<dbReference type="SUPFAM" id="SSF51556">
    <property type="entry name" value="Metallo-dependent hydrolases"/>
    <property type="match status" value="1"/>
</dbReference>
<name>A0ABM6GCJ9_9BACT</name>
<feature type="domain" description="Amidohydrolase-related" evidence="2">
    <location>
        <begin position="49"/>
        <end position="397"/>
    </location>
</feature>
<dbReference type="InterPro" id="IPR050287">
    <property type="entry name" value="MTA/SAH_deaminase"/>
</dbReference>
<protein>
    <submittedName>
        <fullName evidence="3">Amidohydrolase</fullName>
    </submittedName>
</protein>
<dbReference type="Pfam" id="PF01979">
    <property type="entry name" value="Amidohydro_1"/>
    <property type="match status" value="1"/>
</dbReference>
<evidence type="ECO:0000256" key="1">
    <source>
        <dbReference type="ARBA" id="ARBA00022801"/>
    </source>
</evidence>
<dbReference type="Gene3D" id="2.30.40.10">
    <property type="entry name" value="Urease, subunit C, domain 1"/>
    <property type="match status" value="1"/>
</dbReference>
<dbReference type="Gene3D" id="3.20.20.140">
    <property type="entry name" value="Metal-dependent hydrolases"/>
    <property type="match status" value="1"/>
</dbReference>
<dbReference type="Proteomes" id="UP000185490">
    <property type="component" value="Chromosome"/>
</dbReference>
<accession>A0ABM6GCJ9</accession>
<keyword evidence="4" id="KW-1185">Reference proteome</keyword>
<gene>
    <name evidence="3" type="ORF">BW47_00655</name>
</gene>
<evidence type="ECO:0000313" key="3">
    <source>
        <dbReference type="EMBL" id="APT73201.1"/>
    </source>
</evidence>
<dbReference type="PANTHER" id="PTHR43794:SF11">
    <property type="entry name" value="AMIDOHYDROLASE-RELATED DOMAIN-CONTAINING PROTEIN"/>
    <property type="match status" value="1"/>
</dbReference>
<dbReference type="RefSeq" id="WP_012056359.1">
    <property type="nucleotide sequence ID" value="NZ_CP007389.1"/>
</dbReference>
<dbReference type="EMBL" id="CP007389">
    <property type="protein sequence ID" value="APT73201.1"/>
    <property type="molecule type" value="Genomic_DNA"/>
</dbReference>
<keyword evidence="1" id="KW-0378">Hydrolase</keyword>